<gene>
    <name evidence="3" type="ORF">BAUCODRAFT_494815</name>
</gene>
<dbReference type="GO" id="GO:0016020">
    <property type="term" value="C:membrane"/>
    <property type="evidence" value="ECO:0007669"/>
    <property type="project" value="InterPro"/>
</dbReference>
<evidence type="ECO:0000313" key="4">
    <source>
        <dbReference type="Proteomes" id="UP000011761"/>
    </source>
</evidence>
<organism evidence="3 4">
    <name type="scientific">Baudoinia panamericana (strain UAMH 10762)</name>
    <name type="common">Angels' share fungus</name>
    <name type="synonym">Baudoinia compniacensis (strain UAMH 10762)</name>
    <dbReference type="NCBI Taxonomy" id="717646"/>
    <lineage>
        <taxon>Eukaryota</taxon>
        <taxon>Fungi</taxon>
        <taxon>Dikarya</taxon>
        <taxon>Ascomycota</taxon>
        <taxon>Pezizomycotina</taxon>
        <taxon>Dothideomycetes</taxon>
        <taxon>Dothideomycetidae</taxon>
        <taxon>Mycosphaerellales</taxon>
        <taxon>Teratosphaeriaceae</taxon>
        <taxon>Baudoinia</taxon>
    </lineage>
</organism>
<keyword evidence="2" id="KW-1133">Transmembrane helix</keyword>
<dbReference type="eggNOG" id="ENOG502RJY5">
    <property type="taxonomic scope" value="Eukaryota"/>
</dbReference>
<feature type="compositionally biased region" description="Low complexity" evidence="1">
    <location>
        <begin position="11"/>
        <end position="21"/>
    </location>
</feature>
<dbReference type="HOGENOM" id="CLU_012440_1_0_1"/>
<dbReference type="OrthoDB" id="194358at2759"/>
<dbReference type="OMA" id="HVQNADW"/>
<proteinExistence type="predicted"/>
<feature type="transmembrane region" description="Helical" evidence="2">
    <location>
        <begin position="507"/>
        <end position="532"/>
    </location>
</feature>
<feature type="transmembrane region" description="Helical" evidence="2">
    <location>
        <begin position="538"/>
        <end position="558"/>
    </location>
</feature>
<keyword evidence="4" id="KW-1185">Reference proteome</keyword>
<reference evidence="3 4" key="1">
    <citation type="journal article" date="2012" name="PLoS Pathog.">
        <title>Diverse lifestyles and strategies of plant pathogenesis encoded in the genomes of eighteen Dothideomycetes fungi.</title>
        <authorList>
            <person name="Ohm R.A."/>
            <person name="Feau N."/>
            <person name="Henrissat B."/>
            <person name="Schoch C.L."/>
            <person name="Horwitz B.A."/>
            <person name="Barry K.W."/>
            <person name="Condon B.J."/>
            <person name="Copeland A.C."/>
            <person name="Dhillon B."/>
            <person name="Glaser F."/>
            <person name="Hesse C.N."/>
            <person name="Kosti I."/>
            <person name="LaButti K."/>
            <person name="Lindquist E.A."/>
            <person name="Lucas S."/>
            <person name="Salamov A.A."/>
            <person name="Bradshaw R.E."/>
            <person name="Ciuffetti L."/>
            <person name="Hamelin R.C."/>
            <person name="Kema G.H.J."/>
            <person name="Lawrence C."/>
            <person name="Scott J.A."/>
            <person name="Spatafora J.W."/>
            <person name="Turgeon B.G."/>
            <person name="de Wit P.J.G.M."/>
            <person name="Zhong S."/>
            <person name="Goodwin S.B."/>
            <person name="Grigoriev I.V."/>
        </authorList>
    </citation>
    <scope>NUCLEOTIDE SEQUENCE [LARGE SCALE GENOMIC DNA]</scope>
    <source>
        <strain evidence="3 4">UAMH 10762</strain>
    </source>
</reference>
<evidence type="ECO:0000256" key="1">
    <source>
        <dbReference type="SAM" id="MobiDB-lite"/>
    </source>
</evidence>
<protein>
    <submittedName>
        <fullName evidence="3">Uncharacterized protein</fullName>
    </submittedName>
</protein>
<dbReference type="Proteomes" id="UP000011761">
    <property type="component" value="Unassembled WGS sequence"/>
</dbReference>
<dbReference type="KEGG" id="bcom:BAUCODRAFT_494815"/>
<dbReference type="Pfam" id="PF01544">
    <property type="entry name" value="CorA"/>
    <property type="match status" value="1"/>
</dbReference>
<keyword evidence="2" id="KW-0812">Transmembrane</keyword>
<feature type="region of interest" description="Disordered" evidence="1">
    <location>
        <begin position="716"/>
        <end position="783"/>
    </location>
</feature>
<feature type="region of interest" description="Disordered" evidence="1">
    <location>
        <begin position="1"/>
        <end position="50"/>
    </location>
</feature>
<accession>M2MVK1</accession>
<dbReference type="RefSeq" id="XP_007677052.1">
    <property type="nucleotide sequence ID" value="XM_007678862.1"/>
</dbReference>
<evidence type="ECO:0000313" key="3">
    <source>
        <dbReference type="EMBL" id="EMC95583.1"/>
    </source>
</evidence>
<dbReference type="GeneID" id="19114894"/>
<dbReference type="GO" id="GO:0046873">
    <property type="term" value="F:metal ion transmembrane transporter activity"/>
    <property type="evidence" value="ECO:0007669"/>
    <property type="project" value="InterPro"/>
</dbReference>
<sequence length="783" mass="88597">MAEDGSHLPDIAVSRASSESRASSRRSLRIPIRGRTPPPPVVTTANGQPNGAFWRFNKKTESWKHRTSSPDLGWRIKWTHDCFHNGRVLIIDYISSLGSQSLSPTGKHHVAVAAQEIQDLRGLQGFYADQASAHSVALRVIHVQNAKWATNFLLEKFNIDHPDPIVGMRSFTDWARFEKPRQRNGKPFPNGRAFREQTDPWRNVSRTAFGLDYLKVFPTPPPTKRRRRRADLRPAEARMMHLNSYEDGNNPDGSDVSVQRLSVYVQRSLGAPARVSPDIAMKNPYAKTSPATPAEDKVDPHKVNVESLDNTNTVIVFETSASLQLDDCLIQPRNDFEKRWRRLSFYLRREEVMNDARLAAECTNMILTDIFRGLAGVWTEFLEAGEEHTTILEDKIYERPADESRAPELWTNQAAWMKVEKLISLHQDLVREVQNNLKELAELDEQELPVPEPDWLAGIPDEFGKISHTVQEDLVQPTANLSDLMYKSVGIRDSRQSLQLGLSMWRLSWISFIFLPLTFMVSFFALPISWFHDGMSPAWWFVSAIIMMALVLVLWYMVKHALQRGRRTPYQRGVYERLFGELEDEYPSAWTRLGADNDFQPVGTINKLKWRLLKHWFVPEKTVHKKLYSSLIADGDDADLGLLDRFKRSLLIRWLPHVLGEHRPSDPFDGETGGRRLSLHSVHSGEPSAMLELAKMSTSVAMAEAEPAAARHLSTYGLHPLGISERRSSGGTPRRSSEERPGSRGSSGVMIEERNLSDSESDTGEGAGEHFGSTGTGVMQGAR</sequence>
<dbReference type="EMBL" id="KB445556">
    <property type="protein sequence ID" value="EMC95583.1"/>
    <property type="molecule type" value="Genomic_DNA"/>
</dbReference>
<dbReference type="Gene3D" id="1.20.58.340">
    <property type="entry name" value="Magnesium transport protein CorA, transmembrane region"/>
    <property type="match status" value="1"/>
</dbReference>
<dbReference type="InterPro" id="IPR002523">
    <property type="entry name" value="MgTranspt_CorA/ZnTranspt_ZntB"/>
</dbReference>
<dbReference type="AlphaFoldDB" id="M2MVK1"/>
<evidence type="ECO:0000256" key="2">
    <source>
        <dbReference type="SAM" id="Phobius"/>
    </source>
</evidence>
<feature type="region of interest" description="Disordered" evidence="1">
    <location>
        <begin position="663"/>
        <end position="683"/>
    </location>
</feature>
<name>M2MVK1_BAUPA</name>
<keyword evidence="2" id="KW-0472">Membrane</keyword>